<keyword evidence="3" id="KW-1185">Reference proteome</keyword>
<dbReference type="RefSeq" id="WP_113942850.1">
    <property type="nucleotide sequence ID" value="NZ_JBHEEG010000003.1"/>
</dbReference>
<evidence type="ECO:0000313" key="3">
    <source>
        <dbReference type="Proteomes" id="UP000252893"/>
    </source>
</evidence>
<dbReference type="Proteomes" id="UP000252893">
    <property type="component" value="Unassembled WGS sequence"/>
</dbReference>
<dbReference type="AlphaFoldDB" id="A0A366E948"/>
<dbReference type="SUPFAM" id="SSF51735">
    <property type="entry name" value="NAD(P)-binding Rossmann-fold domains"/>
    <property type="match status" value="1"/>
</dbReference>
<dbReference type="EMBL" id="QNRH01000001">
    <property type="protein sequence ID" value="RBO98950.1"/>
    <property type="molecule type" value="Genomic_DNA"/>
</dbReference>
<gene>
    <name evidence="2" type="ORF">DFR47_101554</name>
</gene>
<evidence type="ECO:0000313" key="2">
    <source>
        <dbReference type="EMBL" id="RBO98950.1"/>
    </source>
</evidence>
<proteinExistence type="predicted"/>
<reference evidence="2 3" key="1">
    <citation type="submission" date="2018-06" db="EMBL/GenBank/DDBJ databases">
        <title>Genomic Encyclopedia of Type Strains, Phase IV (KMG-IV): sequencing the most valuable type-strain genomes for metagenomic binning, comparative biology and taxonomic classification.</title>
        <authorList>
            <person name="Goeker M."/>
        </authorList>
    </citation>
    <scope>NUCLEOTIDE SEQUENCE [LARGE SCALE GENOMIC DNA]</scope>
    <source>
        <strain evidence="2 3">DSM 25619</strain>
    </source>
</reference>
<sequence>MNDEQVKSILQTKHVIALVGASPNEDRPSFGVMKYLLEHGYKVIPVNPGQAGKQILGQAVYASLADIPEKIEIVDVFRASNAVPAIVDEILALKTQPDVLWLQLEISHEGAEAKARAAGMQVVTNMCTKQQHQRLIGA</sequence>
<accession>A0A366E948</accession>
<comment type="caution">
    <text evidence="2">The sequence shown here is derived from an EMBL/GenBank/DDBJ whole genome shotgun (WGS) entry which is preliminary data.</text>
</comment>
<dbReference type="InterPro" id="IPR003781">
    <property type="entry name" value="CoA-bd"/>
</dbReference>
<dbReference type="InterPro" id="IPR036291">
    <property type="entry name" value="NAD(P)-bd_dom_sf"/>
</dbReference>
<protein>
    <recommendedName>
        <fullName evidence="1">CoA-binding domain-containing protein</fullName>
    </recommendedName>
</protein>
<feature type="domain" description="CoA-binding" evidence="1">
    <location>
        <begin position="10"/>
        <end position="106"/>
    </location>
</feature>
<dbReference type="Pfam" id="PF13380">
    <property type="entry name" value="CoA_binding_2"/>
    <property type="match status" value="1"/>
</dbReference>
<name>A0A366E948_9HYPH</name>
<dbReference type="OrthoDB" id="9804695at2"/>
<dbReference type="Gene3D" id="3.40.50.720">
    <property type="entry name" value="NAD(P)-binding Rossmann-like Domain"/>
    <property type="match status" value="1"/>
</dbReference>
<organism evidence="2 3">
    <name type="scientific">Pseudochrobactrum asaccharolyticum</name>
    <dbReference type="NCBI Taxonomy" id="354351"/>
    <lineage>
        <taxon>Bacteria</taxon>
        <taxon>Pseudomonadati</taxon>
        <taxon>Pseudomonadota</taxon>
        <taxon>Alphaproteobacteria</taxon>
        <taxon>Hyphomicrobiales</taxon>
        <taxon>Brucellaceae</taxon>
        <taxon>Pseudochrobactrum</taxon>
    </lineage>
</organism>
<evidence type="ECO:0000259" key="1">
    <source>
        <dbReference type="SMART" id="SM00881"/>
    </source>
</evidence>
<dbReference type="SMART" id="SM00881">
    <property type="entry name" value="CoA_binding"/>
    <property type="match status" value="1"/>
</dbReference>
<dbReference type="PANTHER" id="PTHR33303:SF2">
    <property type="entry name" value="COA-BINDING DOMAIN-CONTAINING PROTEIN"/>
    <property type="match status" value="1"/>
</dbReference>
<dbReference type="PANTHER" id="PTHR33303">
    <property type="entry name" value="CYTOPLASMIC PROTEIN-RELATED"/>
    <property type="match status" value="1"/>
</dbReference>